<feature type="signal peptide" evidence="1">
    <location>
        <begin position="1"/>
        <end position="25"/>
    </location>
</feature>
<proteinExistence type="predicted"/>
<accession>A0A1T5FBU8</accession>
<dbReference type="PROSITE" id="PS51257">
    <property type="entry name" value="PROKAR_LIPOPROTEIN"/>
    <property type="match status" value="1"/>
</dbReference>
<keyword evidence="3" id="KW-1185">Reference proteome</keyword>
<evidence type="ECO:0008006" key="4">
    <source>
        <dbReference type="Google" id="ProtNLM"/>
    </source>
</evidence>
<name>A0A1T5FBU8_9SPHN</name>
<feature type="chain" id="PRO_5010519729" description="Beta-barrel assembly machine subunit BamC" evidence="1">
    <location>
        <begin position="26"/>
        <end position="143"/>
    </location>
</feature>
<sequence>MKQLPLAKIASVATLLLLSACGTNADTDGIVGDDNGSAIAGGSQNIDWLPAGLALPEPHTVLQNSSIGTRTQLLQVSVPDDPSAEVPAWKAALEAAGYSVTESAANGGLRFNGLDVESGQIAISRPQGTDDYMIQIDISRQVQ</sequence>
<reference evidence="3" key="1">
    <citation type="submission" date="2017-02" db="EMBL/GenBank/DDBJ databases">
        <authorList>
            <person name="Varghese N."/>
            <person name="Submissions S."/>
        </authorList>
    </citation>
    <scope>NUCLEOTIDE SEQUENCE [LARGE SCALE GENOMIC DNA]</scope>
    <source>
        <strain evidence="3">R11H</strain>
    </source>
</reference>
<dbReference type="Proteomes" id="UP000190044">
    <property type="component" value="Unassembled WGS sequence"/>
</dbReference>
<protein>
    <recommendedName>
        <fullName evidence="4">Beta-barrel assembly machine subunit BamC</fullName>
    </recommendedName>
</protein>
<evidence type="ECO:0000313" key="3">
    <source>
        <dbReference type="Proteomes" id="UP000190044"/>
    </source>
</evidence>
<dbReference type="EMBL" id="FUYP01000032">
    <property type="protein sequence ID" value="SKB93663.1"/>
    <property type="molecule type" value="Genomic_DNA"/>
</dbReference>
<keyword evidence="1" id="KW-0732">Signal</keyword>
<dbReference type="AlphaFoldDB" id="A0A1T5FBU8"/>
<gene>
    <name evidence="2" type="ORF">SAMN06295937_103213</name>
</gene>
<dbReference type="RefSeq" id="WP_079639894.1">
    <property type="nucleotide sequence ID" value="NZ_FUYP01000032.1"/>
</dbReference>
<evidence type="ECO:0000313" key="2">
    <source>
        <dbReference type="EMBL" id="SKB93663.1"/>
    </source>
</evidence>
<dbReference type="OrthoDB" id="7451388at2"/>
<evidence type="ECO:0000256" key="1">
    <source>
        <dbReference type="SAM" id="SignalP"/>
    </source>
</evidence>
<organism evidence="2 3">
    <name type="scientific">Sphingopyxis flava</name>
    <dbReference type="NCBI Taxonomy" id="1507287"/>
    <lineage>
        <taxon>Bacteria</taxon>
        <taxon>Pseudomonadati</taxon>
        <taxon>Pseudomonadota</taxon>
        <taxon>Alphaproteobacteria</taxon>
        <taxon>Sphingomonadales</taxon>
        <taxon>Sphingomonadaceae</taxon>
        <taxon>Sphingopyxis</taxon>
    </lineage>
</organism>